<reference evidence="1" key="1">
    <citation type="submission" date="2019-10" db="EMBL/GenBank/DDBJ databases">
        <authorList>
            <consortium name="DOE Joint Genome Institute"/>
            <person name="Kuo A."/>
            <person name="Miyauchi S."/>
            <person name="Kiss E."/>
            <person name="Drula E."/>
            <person name="Kohler A."/>
            <person name="Sanchez-Garcia M."/>
            <person name="Andreopoulos B."/>
            <person name="Barry K.W."/>
            <person name="Bonito G."/>
            <person name="Buee M."/>
            <person name="Carver A."/>
            <person name="Chen C."/>
            <person name="Cichocki N."/>
            <person name="Clum A."/>
            <person name="Culley D."/>
            <person name="Crous P.W."/>
            <person name="Fauchery L."/>
            <person name="Girlanda M."/>
            <person name="Hayes R."/>
            <person name="Keri Z."/>
            <person name="LaButti K."/>
            <person name="Lipzen A."/>
            <person name="Lombard V."/>
            <person name="Magnuson J."/>
            <person name="Maillard F."/>
            <person name="Morin E."/>
            <person name="Murat C."/>
            <person name="Nolan M."/>
            <person name="Ohm R."/>
            <person name="Pangilinan J."/>
            <person name="Pereira M."/>
            <person name="Perotto S."/>
            <person name="Peter M."/>
            <person name="Riley R."/>
            <person name="Sitrit Y."/>
            <person name="Stielow B."/>
            <person name="Szollosi G."/>
            <person name="Zifcakova L."/>
            <person name="Stursova M."/>
            <person name="Spatafora J.W."/>
            <person name="Tedersoo L."/>
            <person name="Vaario L.-M."/>
            <person name="Yamada A."/>
            <person name="Yan M."/>
            <person name="Wang P."/>
            <person name="Xu J."/>
            <person name="Bruns T."/>
            <person name="Baldrian P."/>
            <person name="Vilgalys R."/>
            <person name="Henrissat B."/>
            <person name="Grigoriev I.V."/>
            <person name="Hibbett D."/>
            <person name="Nagy L.G."/>
            <person name="Martin F.M."/>
        </authorList>
    </citation>
    <scope>NUCLEOTIDE SEQUENCE</scope>
    <source>
        <strain evidence="1">BED1</strain>
    </source>
</reference>
<proteinExistence type="predicted"/>
<keyword evidence="2" id="KW-1185">Reference proteome</keyword>
<sequence length="123" mass="13572">MSSLTRFPDVALPSGVLTIDVFVECTSVTNIYFSLYEKTSGSDDREHTASRWHSSYYRRSGSVSPLRQALGGLPMPLTISAKLFDIVRSSCPFNVNSPSCSIPAGRSDHQVELLAMLDIDRSR</sequence>
<dbReference type="AlphaFoldDB" id="A0AAD4BDE7"/>
<dbReference type="EMBL" id="WHUW01000160">
    <property type="protein sequence ID" value="KAF8420269.1"/>
    <property type="molecule type" value="Genomic_DNA"/>
</dbReference>
<reference evidence="1" key="2">
    <citation type="journal article" date="2020" name="Nat. Commun.">
        <title>Large-scale genome sequencing of mycorrhizal fungi provides insights into the early evolution of symbiotic traits.</title>
        <authorList>
            <person name="Miyauchi S."/>
            <person name="Kiss E."/>
            <person name="Kuo A."/>
            <person name="Drula E."/>
            <person name="Kohler A."/>
            <person name="Sanchez-Garcia M."/>
            <person name="Morin E."/>
            <person name="Andreopoulos B."/>
            <person name="Barry K.W."/>
            <person name="Bonito G."/>
            <person name="Buee M."/>
            <person name="Carver A."/>
            <person name="Chen C."/>
            <person name="Cichocki N."/>
            <person name="Clum A."/>
            <person name="Culley D."/>
            <person name="Crous P.W."/>
            <person name="Fauchery L."/>
            <person name="Girlanda M."/>
            <person name="Hayes R.D."/>
            <person name="Keri Z."/>
            <person name="LaButti K."/>
            <person name="Lipzen A."/>
            <person name="Lombard V."/>
            <person name="Magnuson J."/>
            <person name="Maillard F."/>
            <person name="Murat C."/>
            <person name="Nolan M."/>
            <person name="Ohm R.A."/>
            <person name="Pangilinan J."/>
            <person name="Pereira M.F."/>
            <person name="Perotto S."/>
            <person name="Peter M."/>
            <person name="Pfister S."/>
            <person name="Riley R."/>
            <person name="Sitrit Y."/>
            <person name="Stielow J.B."/>
            <person name="Szollosi G."/>
            <person name="Zifcakova L."/>
            <person name="Stursova M."/>
            <person name="Spatafora J.W."/>
            <person name="Tedersoo L."/>
            <person name="Vaario L.M."/>
            <person name="Yamada A."/>
            <person name="Yan M."/>
            <person name="Wang P."/>
            <person name="Xu J."/>
            <person name="Bruns T."/>
            <person name="Baldrian P."/>
            <person name="Vilgalys R."/>
            <person name="Dunand C."/>
            <person name="Henrissat B."/>
            <person name="Grigoriev I.V."/>
            <person name="Hibbett D."/>
            <person name="Nagy L.G."/>
            <person name="Martin F.M."/>
        </authorList>
    </citation>
    <scope>NUCLEOTIDE SEQUENCE</scope>
    <source>
        <strain evidence="1">BED1</strain>
    </source>
</reference>
<dbReference type="Proteomes" id="UP001194468">
    <property type="component" value="Unassembled WGS sequence"/>
</dbReference>
<organism evidence="1 2">
    <name type="scientific">Boletus edulis BED1</name>
    <dbReference type="NCBI Taxonomy" id="1328754"/>
    <lineage>
        <taxon>Eukaryota</taxon>
        <taxon>Fungi</taxon>
        <taxon>Dikarya</taxon>
        <taxon>Basidiomycota</taxon>
        <taxon>Agaricomycotina</taxon>
        <taxon>Agaricomycetes</taxon>
        <taxon>Agaricomycetidae</taxon>
        <taxon>Boletales</taxon>
        <taxon>Boletineae</taxon>
        <taxon>Boletaceae</taxon>
        <taxon>Boletoideae</taxon>
        <taxon>Boletus</taxon>
    </lineage>
</organism>
<evidence type="ECO:0000313" key="1">
    <source>
        <dbReference type="EMBL" id="KAF8420269.1"/>
    </source>
</evidence>
<gene>
    <name evidence="1" type="ORF">L210DRAFT_954811</name>
</gene>
<protein>
    <submittedName>
        <fullName evidence="1">Uncharacterized protein</fullName>
    </submittedName>
</protein>
<name>A0AAD4BDE7_BOLED</name>
<evidence type="ECO:0000313" key="2">
    <source>
        <dbReference type="Proteomes" id="UP001194468"/>
    </source>
</evidence>
<accession>A0AAD4BDE7</accession>
<comment type="caution">
    <text evidence="1">The sequence shown here is derived from an EMBL/GenBank/DDBJ whole genome shotgun (WGS) entry which is preliminary data.</text>
</comment>